<comment type="subcellular location">
    <subcellularLocation>
        <location evidence="6">Cell membrane</location>
        <topology evidence="6">Multi-pass membrane protein</topology>
    </subcellularLocation>
    <subcellularLocation>
        <location evidence="1">Membrane</location>
        <topology evidence="1">Multi-pass membrane protein</topology>
    </subcellularLocation>
</comment>
<dbReference type="Pfam" id="PF01925">
    <property type="entry name" value="TauE"/>
    <property type="match status" value="1"/>
</dbReference>
<comment type="similarity">
    <text evidence="2 6">Belongs to the 4-toluene sulfonate uptake permease (TSUP) (TC 2.A.102) family.</text>
</comment>
<reference evidence="7 8" key="1">
    <citation type="submission" date="2016-03" db="EMBL/GenBank/DDBJ databases">
        <authorList>
            <person name="Ploux O."/>
        </authorList>
    </citation>
    <scope>NUCLEOTIDE SEQUENCE [LARGE SCALE GENOMIC DNA]</scope>
    <source>
        <strain evidence="7 8">R-45371</strain>
    </source>
</reference>
<dbReference type="InterPro" id="IPR051598">
    <property type="entry name" value="TSUP/Inactive_protease-like"/>
</dbReference>
<keyword evidence="4 6" id="KW-1133">Transmembrane helix</keyword>
<protein>
    <recommendedName>
        <fullName evidence="6">Probable membrane transporter protein</fullName>
    </recommendedName>
</protein>
<evidence type="ECO:0000256" key="5">
    <source>
        <dbReference type="ARBA" id="ARBA00023136"/>
    </source>
</evidence>
<evidence type="ECO:0000256" key="1">
    <source>
        <dbReference type="ARBA" id="ARBA00004141"/>
    </source>
</evidence>
<feature type="transmembrane region" description="Helical" evidence="6">
    <location>
        <begin position="101"/>
        <end position="123"/>
    </location>
</feature>
<dbReference type="Proteomes" id="UP000077763">
    <property type="component" value="Unassembled WGS sequence"/>
</dbReference>
<feature type="transmembrane region" description="Helical" evidence="6">
    <location>
        <begin position="76"/>
        <end position="95"/>
    </location>
</feature>
<dbReference type="EMBL" id="LUUH01000104">
    <property type="protein sequence ID" value="OAH97086.1"/>
    <property type="molecule type" value="Genomic_DNA"/>
</dbReference>
<dbReference type="InterPro" id="IPR002781">
    <property type="entry name" value="TM_pro_TauE-like"/>
</dbReference>
<dbReference type="AlphaFoldDB" id="A0A177LUD6"/>
<evidence type="ECO:0000256" key="6">
    <source>
        <dbReference type="RuleBase" id="RU363041"/>
    </source>
</evidence>
<organism evidence="7 8">
    <name type="scientific">Methylomonas methanica</name>
    <dbReference type="NCBI Taxonomy" id="421"/>
    <lineage>
        <taxon>Bacteria</taxon>
        <taxon>Pseudomonadati</taxon>
        <taxon>Pseudomonadota</taxon>
        <taxon>Gammaproteobacteria</taxon>
        <taxon>Methylococcales</taxon>
        <taxon>Methylococcaceae</taxon>
        <taxon>Methylomonas</taxon>
    </lineage>
</organism>
<feature type="transmembrane region" description="Helical" evidence="6">
    <location>
        <begin position="9"/>
        <end position="39"/>
    </location>
</feature>
<dbReference type="RefSeq" id="WP_064038712.1">
    <property type="nucleotide sequence ID" value="NZ_LUUH01000104.1"/>
</dbReference>
<keyword evidence="3 6" id="KW-0812">Transmembrane</keyword>
<dbReference type="GO" id="GO:0005886">
    <property type="term" value="C:plasma membrane"/>
    <property type="evidence" value="ECO:0007669"/>
    <property type="project" value="UniProtKB-SubCell"/>
</dbReference>
<comment type="caution">
    <text evidence="7">The sequence shown here is derived from an EMBL/GenBank/DDBJ whole genome shotgun (WGS) entry which is preliminary data.</text>
</comment>
<sequence>MNSPLIIQLLVIGLISGVASGLFGIGGGVLIVPALVYLAGFSQHAAIGTSLAILLPPVGLAAVIEYYRHGNVDIKAALIVAAALFLGGWIGAVIADHVPEIQLRLAFGVFVVILGIYLITTALRRMFWI</sequence>
<feature type="transmembrane region" description="Helical" evidence="6">
    <location>
        <begin position="45"/>
        <end position="64"/>
    </location>
</feature>
<evidence type="ECO:0000313" key="8">
    <source>
        <dbReference type="Proteomes" id="UP000077763"/>
    </source>
</evidence>
<evidence type="ECO:0000256" key="3">
    <source>
        <dbReference type="ARBA" id="ARBA00022692"/>
    </source>
</evidence>
<dbReference type="PANTHER" id="PTHR43701:SF2">
    <property type="entry name" value="MEMBRANE TRANSPORTER PROTEIN YJNA-RELATED"/>
    <property type="match status" value="1"/>
</dbReference>
<evidence type="ECO:0000256" key="4">
    <source>
        <dbReference type="ARBA" id="ARBA00022989"/>
    </source>
</evidence>
<keyword evidence="6" id="KW-1003">Cell membrane</keyword>
<evidence type="ECO:0000313" key="7">
    <source>
        <dbReference type="EMBL" id="OAH97086.1"/>
    </source>
</evidence>
<dbReference type="PANTHER" id="PTHR43701">
    <property type="entry name" value="MEMBRANE TRANSPORTER PROTEIN MJ0441-RELATED"/>
    <property type="match status" value="1"/>
</dbReference>
<gene>
    <name evidence="7" type="ORF">A1353_23505</name>
</gene>
<evidence type="ECO:0000256" key="2">
    <source>
        <dbReference type="ARBA" id="ARBA00009142"/>
    </source>
</evidence>
<keyword evidence="5 6" id="KW-0472">Membrane</keyword>
<proteinExistence type="inferred from homology"/>
<accession>A0A177LUD6</accession>
<name>A0A177LUD6_METMH</name>